<comment type="catalytic activity">
    <reaction evidence="8">
        <text>adenosine + phosphate = alpha-D-ribose 1-phosphate + adenine</text>
        <dbReference type="Rhea" id="RHEA:27642"/>
        <dbReference type="ChEBI" id="CHEBI:16335"/>
        <dbReference type="ChEBI" id="CHEBI:16708"/>
        <dbReference type="ChEBI" id="CHEBI:43474"/>
        <dbReference type="ChEBI" id="CHEBI:57720"/>
        <dbReference type="EC" id="2.4.2.1"/>
    </reaction>
    <physiologicalReaction direction="left-to-right" evidence="8">
        <dbReference type="Rhea" id="RHEA:27643"/>
    </physiologicalReaction>
</comment>
<dbReference type="SUPFAM" id="SSF64438">
    <property type="entry name" value="CNF1/YfiH-like putative cysteine hydrolases"/>
    <property type="match status" value="1"/>
</dbReference>
<dbReference type="STRING" id="1177982.SAMN04489711_105208"/>
<evidence type="ECO:0000256" key="5">
    <source>
        <dbReference type="ARBA" id="ARBA00022801"/>
    </source>
</evidence>
<sequence>MSGDLAVPPGWLRPDWPAPANVRAVCTSREGGVSAAPYASLNLGDHVGDRAADVQANRAALRSAIGARPVFLQQVHGCEVLGLSPDTRDGSVADACETQAPGIACTIMVADCLPVLFTDRSGSWVAAAHAGWRGLAGEGGQGVLEAVLKSFQAQAPQECGQTAMKRHAGEVLAWLGPCIGPQAFEVGAEVREAFCATDAGAAAHFRAQGVAGKYLADLAGLARRRLQALGVAHISGNDGSAAWCTVSDPARFFSHRRDTARLGGSGRFAACVWLEGAAGRG</sequence>
<dbReference type="InterPro" id="IPR011324">
    <property type="entry name" value="Cytotoxic_necrot_fac-like_cat"/>
</dbReference>
<evidence type="ECO:0000256" key="7">
    <source>
        <dbReference type="ARBA" id="ARBA00047989"/>
    </source>
</evidence>
<evidence type="ECO:0000256" key="9">
    <source>
        <dbReference type="ARBA" id="ARBA00049893"/>
    </source>
</evidence>
<organism evidence="11 12">
    <name type="scientific">Paracidovorax wautersii</name>
    <dbReference type="NCBI Taxonomy" id="1177982"/>
    <lineage>
        <taxon>Bacteria</taxon>
        <taxon>Pseudomonadati</taxon>
        <taxon>Pseudomonadota</taxon>
        <taxon>Betaproteobacteria</taxon>
        <taxon>Burkholderiales</taxon>
        <taxon>Comamonadaceae</taxon>
        <taxon>Paracidovorax</taxon>
    </lineage>
</organism>
<dbReference type="PANTHER" id="PTHR30616">
    <property type="entry name" value="UNCHARACTERIZED PROTEIN YFIH"/>
    <property type="match status" value="1"/>
</dbReference>
<comment type="similarity">
    <text evidence="2 10">Belongs to the purine nucleoside phosphorylase YfiH/LACC1 family.</text>
</comment>
<keyword evidence="3" id="KW-0808">Transferase</keyword>
<evidence type="ECO:0000256" key="6">
    <source>
        <dbReference type="ARBA" id="ARBA00022833"/>
    </source>
</evidence>
<evidence type="ECO:0000313" key="11">
    <source>
        <dbReference type="EMBL" id="SFE79966.1"/>
    </source>
</evidence>
<dbReference type="InterPro" id="IPR003730">
    <property type="entry name" value="Cu_polyphenol_OxRdtase"/>
</dbReference>
<dbReference type="Pfam" id="PF02578">
    <property type="entry name" value="Cu-oxidase_4"/>
    <property type="match status" value="1"/>
</dbReference>
<evidence type="ECO:0000256" key="3">
    <source>
        <dbReference type="ARBA" id="ARBA00022679"/>
    </source>
</evidence>
<comment type="catalytic activity">
    <reaction evidence="7">
        <text>adenosine + H2O + H(+) = inosine + NH4(+)</text>
        <dbReference type="Rhea" id="RHEA:24408"/>
        <dbReference type="ChEBI" id="CHEBI:15377"/>
        <dbReference type="ChEBI" id="CHEBI:15378"/>
        <dbReference type="ChEBI" id="CHEBI:16335"/>
        <dbReference type="ChEBI" id="CHEBI:17596"/>
        <dbReference type="ChEBI" id="CHEBI:28938"/>
        <dbReference type="EC" id="3.5.4.4"/>
    </reaction>
    <physiologicalReaction direction="left-to-right" evidence="7">
        <dbReference type="Rhea" id="RHEA:24409"/>
    </physiologicalReaction>
</comment>
<dbReference type="GO" id="GO:0016787">
    <property type="term" value="F:hydrolase activity"/>
    <property type="evidence" value="ECO:0007669"/>
    <property type="project" value="UniProtKB-KW"/>
</dbReference>
<dbReference type="EMBL" id="FONX01000005">
    <property type="protein sequence ID" value="SFE79966.1"/>
    <property type="molecule type" value="Genomic_DNA"/>
</dbReference>
<dbReference type="AlphaFoldDB" id="A0A1I2DHG6"/>
<accession>A0A1I2DHG6</accession>
<dbReference type="NCBIfam" id="TIGR00726">
    <property type="entry name" value="peptidoglycan editing factor PgeF"/>
    <property type="match status" value="1"/>
</dbReference>
<keyword evidence="5" id="KW-0378">Hydrolase</keyword>
<protein>
    <recommendedName>
        <fullName evidence="10">Purine nucleoside phosphorylase</fullName>
    </recommendedName>
</protein>
<name>A0A1I2DHG6_9BURK</name>
<evidence type="ECO:0000256" key="1">
    <source>
        <dbReference type="ARBA" id="ARBA00000553"/>
    </source>
</evidence>
<proteinExistence type="inferred from homology"/>
<dbReference type="OrthoDB" id="4279at2"/>
<dbReference type="CDD" id="cd16833">
    <property type="entry name" value="YfiH"/>
    <property type="match status" value="1"/>
</dbReference>
<evidence type="ECO:0000256" key="2">
    <source>
        <dbReference type="ARBA" id="ARBA00007353"/>
    </source>
</evidence>
<dbReference type="Proteomes" id="UP000199119">
    <property type="component" value="Unassembled WGS sequence"/>
</dbReference>
<evidence type="ECO:0000256" key="4">
    <source>
        <dbReference type="ARBA" id="ARBA00022723"/>
    </source>
</evidence>
<comment type="catalytic activity">
    <reaction evidence="9">
        <text>S-methyl-5'-thioadenosine + phosphate = 5-(methylsulfanyl)-alpha-D-ribose 1-phosphate + adenine</text>
        <dbReference type="Rhea" id="RHEA:11852"/>
        <dbReference type="ChEBI" id="CHEBI:16708"/>
        <dbReference type="ChEBI" id="CHEBI:17509"/>
        <dbReference type="ChEBI" id="CHEBI:43474"/>
        <dbReference type="ChEBI" id="CHEBI:58533"/>
        <dbReference type="EC" id="2.4.2.28"/>
    </reaction>
    <physiologicalReaction direction="left-to-right" evidence="9">
        <dbReference type="Rhea" id="RHEA:11853"/>
    </physiologicalReaction>
</comment>
<evidence type="ECO:0000256" key="10">
    <source>
        <dbReference type="RuleBase" id="RU361274"/>
    </source>
</evidence>
<dbReference type="InterPro" id="IPR038371">
    <property type="entry name" value="Cu_polyphenol_OxRdtase_sf"/>
</dbReference>
<keyword evidence="4" id="KW-0479">Metal-binding</keyword>
<evidence type="ECO:0000313" key="12">
    <source>
        <dbReference type="Proteomes" id="UP000199119"/>
    </source>
</evidence>
<dbReference type="PANTHER" id="PTHR30616:SF2">
    <property type="entry name" value="PURINE NUCLEOSIDE PHOSPHORYLASE LACC1"/>
    <property type="match status" value="1"/>
</dbReference>
<dbReference type="GO" id="GO:0005507">
    <property type="term" value="F:copper ion binding"/>
    <property type="evidence" value="ECO:0007669"/>
    <property type="project" value="TreeGrafter"/>
</dbReference>
<evidence type="ECO:0000256" key="8">
    <source>
        <dbReference type="ARBA" id="ARBA00048968"/>
    </source>
</evidence>
<reference evidence="12" key="1">
    <citation type="submission" date="2016-10" db="EMBL/GenBank/DDBJ databases">
        <authorList>
            <person name="Varghese N."/>
            <person name="Submissions S."/>
        </authorList>
    </citation>
    <scope>NUCLEOTIDE SEQUENCE [LARGE SCALE GENOMIC DNA]</scope>
    <source>
        <strain evidence="12">DSM 27981</strain>
    </source>
</reference>
<keyword evidence="6" id="KW-0862">Zinc</keyword>
<dbReference type="GO" id="GO:0017061">
    <property type="term" value="F:S-methyl-5-thioadenosine phosphorylase activity"/>
    <property type="evidence" value="ECO:0007669"/>
    <property type="project" value="UniProtKB-EC"/>
</dbReference>
<dbReference type="Gene3D" id="3.60.140.10">
    <property type="entry name" value="CNF1/YfiH-like putative cysteine hydrolases"/>
    <property type="match status" value="1"/>
</dbReference>
<comment type="catalytic activity">
    <reaction evidence="1">
        <text>inosine + phosphate = alpha-D-ribose 1-phosphate + hypoxanthine</text>
        <dbReference type="Rhea" id="RHEA:27646"/>
        <dbReference type="ChEBI" id="CHEBI:17368"/>
        <dbReference type="ChEBI" id="CHEBI:17596"/>
        <dbReference type="ChEBI" id="CHEBI:43474"/>
        <dbReference type="ChEBI" id="CHEBI:57720"/>
        <dbReference type="EC" id="2.4.2.1"/>
    </reaction>
    <physiologicalReaction direction="left-to-right" evidence="1">
        <dbReference type="Rhea" id="RHEA:27647"/>
    </physiologicalReaction>
</comment>
<gene>
    <name evidence="11" type="ORF">SAMN04489711_105208</name>
</gene>
<keyword evidence="12" id="KW-1185">Reference proteome</keyword>